<evidence type="ECO:0000256" key="1">
    <source>
        <dbReference type="SAM" id="MobiDB-lite"/>
    </source>
</evidence>
<name>A0AAV0BT24_PHAPC</name>
<gene>
    <name evidence="2" type="ORF">PPACK8108_LOCUS25574</name>
</gene>
<accession>A0AAV0BT24</accession>
<comment type="caution">
    <text evidence="2">The sequence shown here is derived from an EMBL/GenBank/DDBJ whole genome shotgun (WGS) entry which is preliminary data.</text>
</comment>
<feature type="region of interest" description="Disordered" evidence="1">
    <location>
        <begin position="1"/>
        <end position="27"/>
    </location>
</feature>
<feature type="compositionally biased region" description="Polar residues" evidence="1">
    <location>
        <begin position="85"/>
        <end position="96"/>
    </location>
</feature>
<proteinExistence type="predicted"/>
<evidence type="ECO:0000313" key="2">
    <source>
        <dbReference type="EMBL" id="CAH7690276.1"/>
    </source>
</evidence>
<sequence>MNKNNKHYSSNQNEQNEDFDDYDEDGDESIEISFIQDKQTELQQLSEIGIVVTESPTQGITPLMSTWPKAKRDIFLKMAGVRDTPLSSNSRLSKAQEQTEEWDRLLTRQKSSRTSNGANSGDGRRKRKSWNSNNWRFKRGSKRGAAAGGSRSRGGARGRVSSKGVGRVTVVSGSNGRVKRNI</sequence>
<feature type="compositionally biased region" description="Acidic residues" evidence="1">
    <location>
        <begin position="15"/>
        <end position="27"/>
    </location>
</feature>
<feature type="region of interest" description="Disordered" evidence="1">
    <location>
        <begin position="80"/>
        <end position="182"/>
    </location>
</feature>
<reference evidence="2" key="1">
    <citation type="submission" date="2022-06" db="EMBL/GenBank/DDBJ databases">
        <authorList>
            <consortium name="SYNGENTA / RWTH Aachen University"/>
        </authorList>
    </citation>
    <scope>NUCLEOTIDE SEQUENCE</scope>
</reference>
<evidence type="ECO:0000313" key="3">
    <source>
        <dbReference type="Proteomes" id="UP001153365"/>
    </source>
</evidence>
<dbReference type="AlphaFoldDB" id="A0AAV0BT24"/>
<dbReference type="EMBL" id="CALTRL010006253">
    <property type="protein sequence ID" value="CAH7690276.1"/>
    <property type="molecule type" value="Genomic_DNA"/>
</dbReference>
<feature type="compositionally biased region" description="Polar residues" evidence="1">
    <location>
        <begin position="108"/>
        <end position="119"/>
    </location>
</feature>
<feature type="compositionally biased region" description="Low complexity" evidence="1">
    <location>
        <begin position="158"/>
        <end position="176"/>
    </location>
</feature>
<dbReference type="Proteomes" id="UP001153365">
    <property type="component" value="Unassembled WGS sequence"/>
</dbReference>
<organism evidence="2 3">
    <name type="scientific">Phakopsora pachyrhizi</name>
    <name type="common">Asian soybean rust disease fungus</name>
    <dbReference type="NCBI Taxonomy" id="170000"/>
    <lineage>
        <taxon>Eukaryota</taxon>
        <taxon>Fungi</taxon>
        <taxon>Dikarya</taxon>
        <taxon>Basidiomycota</taxon>
        <taxon>Pucciniomycotina</taxon>
        <taxon>Pucciniomycetes</taxon>
        <taxon>Pucciniales</taxon>
        <taxon>Phakopsoraceae</taxon>
        <taxon>Phakopsora</taxon>
    </lineage>
</organism>
<protein>
    <submittedName>
        <fullName evidence="2">Expressed protein</fullName>
    </submittedName>
</protein>
<keyword evidence="3" id="KW-1185">Reference proteome</keyword>